<dbReference type="AlphaFoldDB" id="A0A1M6S2U1"/>
<dbReference type="InterPro" id="IPR017871">
    <property type="entry name" value="ABC_transporter-like_CS"/>
</dbReference>
<keyword evidence="7" id="KW-1185">Reference proteome</keyword>
<keyword evidence="2" id="KW-0813">Transport</keyword>
<dbReference type="PANTHER" id="PTHR42734:SF17">
    <property type="entry name" value="METAL TRANSPORT SYSTEM ATP-BINDING PROTEIN TM_0124-RELATED"/>
    <property type="match status" value="1"/>
</dbReference>
<proteinExistence type="inferred from homology"/>
<evidence type="ECO:0000256" key="4">
    <source>
        <dbReference type="ARBA" id="ARBA00022840"/>
    </source>
</evidence>
<dbReference type="PROSITE" id="PS00211">
    <property type="entry name" value="ABC_TRANSPORTER_1"/>
    <property type="match status" value="1"/>
</dbReference>
<dbReference type="PANTHER" id="PTHR42734">
    <property type="entry name" value="METAL TRANSPORT SYSTEM ATP-BINDING PROTEIN TM_0124-RELATED"/>
    <property type="match status" value="1"/>
</dbReference>
<protein>
    <submittedName>
        <fullName evidence="6">Zinc transport system ATP-binding protein</fullName>
    </submittedName>
</protein>
<dbReference type="Proteomes" id="UP000189810">
    <property type="component" value="Chromosome I"/>
</dbReference>
<dbReference type="STRING" id="381751.SAMN05444391_0850"/>
<dbReference type="Gene3D" id="3.40.50.300">
    <property type="entry name" value="P-loop containing nucleotide triphosphate hydrolases"/>
    <property type="match status" value="1"/>
</dbReference>
<evidence type="ECO:0000256" key="1">
    <source>
        <dbReference type="ARBA" id="ARBA00005417"/>
    </source>
</evidence>
<evidence type="ECO:0000259" key="5">
    <source>
        <dbReference type="PROSITE" id="PS50893"/>
    </source>
</evidence>
<dbReference type="SUPFAM" id="SSF52540">
    <property type="entry name" value="P-loop containing nucleoside triphosphate hydrolases"/>
    <property type="match status" value="1"/>
</dbReference>
<dbReference type="PROSITE" id="PS50893">
    <property type="entry name" value="ABC_TRANSPORTER_2"/>
    <property type="match status" value="1"/>
</dbReference>
<keyword evidence="3" id="KW-0547">Nucleotide-binding</keyword>
<dbReference type="Pfam" id="PF00005">
    <property type="entry name" value="ABC_tran"/>
    <property type="match status" value="1"/>
</dbReference>
<name>A0A1M6S2U1_9AQUI</name>
<dbReference type="EMBL" id="LT670846">
    <property type="protein sequence ID" value="SHK38818.1"/>
    <property type="molecule type" value="Genomic_DNA"/>
</dbReference>
<organism evidence="6 7">
    <name type="scientific">Thermocrinis minervae</name>
    <dbReference type="NCBI Taxonomy" id="381751"/>
    <lineage>
        <taxon>Bacteria</taxon>
        <taxon>Pseudomonadati</taxon>
        <taxon>Aquificota</taxon>
        <taxon>Aquificia</taxon>
        <taxon>Aquificales</taxon>
        <taxon>Aquificaceae</taxon>
        <taxon>Thermocrinis</taxon>
    </lineage>
</organism>
<evidence type="ECO:0000256" key="2">
    <source>
        <dbReference type="ARBA" id="ARBA00022448"/>
    </source>
</evidence>
<dbReference type="GO" id="GO:0005524">
    <property type="term" value="F:ATP binding"/>
    <property type="evidence" value="ECO:0007669"/>
    <property type="project" value="UniProtKB-KW"/>
</dbReference>
<comment type="similarity">
    <text evidence="1">Belongs to the ABC transporter superfamily.</text>
</comment>
<dbReference type="InterPro" id="IPR003593">
    <property type="entry name" value="AAA+_ATPase"/>
</dbReference>
<keyword evidence="4 6" id="KW-0067">ATP-binding</keyword>
<dbReference type="GO" id="GO:0016887">
    <property type="term" value="F:ATP hydrolysis activity"/>
    <property type="evidence" value="ECO:0007669"/>
    <property type="project" value="InterPro"/>
</dbReference>
<dbReference type="InterPro" id="IPR027417">
    <property type="entry name" value="P-loop_NTPase"/>
</dbReference>
<gene>
    <name evidence="6" type="ORF">SAMN05444391_0850</name>
</gene>
<dbReference type="InterPro" id="IPR003439">
    <property type="entry name" value="ABC_transporter-like_ATP-bd"/>
</dbReference>
<evidence type="ECO:0000256" key="3">
    <source>
        <dbReference type="ARBA" id="ARBA00022741"/>
    </source>
</evidence>
<dbReference type="RefSeq" id="WP_231967075.1">
    <property type="nucleotide sequence ID" value="NZ_LT670846.1"/>
</dbReference>
<evidence type="ECO:0000313" key="6">
    <source>
        <dbReference type="EMBL" id="SHK38818.1"/>
    </source>
</evidence>
<evidence type="ECO:0000313" key="7">
    <source>
        <dbReference type="Proteomes" id="UP000189810"/>
    </source>
</evidence>
<accession>A0A1M6S2U1</accession>
<dbReference type="InterPro" id="IPR050153">
    <property type="entry name" value="Metal_Ion_Import_ABC"/>
</dbReference>
<feature type="domain" description="ABC transporter" evidence="5">
    <location>
        <begin position="5"/>
        <end position="213"/>
    </location>
</feature>
<reference evidence="6 7" key="1">
    <citation type="submission" date="2016-11" db="EMBL/GenBank/DDBJ databases">
        <authorList>
            <person name="Jaros S."/>
            <person name="Januszkiewicz K."/>
            <person name="Wedrychowicz H."/>
        </authorList>
    </citation>
    <scope>NUCLEOTIDE SEQUENCE [LARGE SCALE GENOMIC DNA]</scope>
    <source>
        <strain evidence="6 7">DSM 19557</strain>
    </source>
</reference>
<dbReference type="SMART" id="SM00382">
    <property type="entry name" value="AAA"/>
    <property type="match status" value="1"/>
</dbReference>
<sequence>MNEIIRVENLTFAYRRGEYLFKDLSFSVYRGDFFCIVGPNGAGKTTLLKIILGLIKAQSGRILVNSKRVGYVPQRISVERFFTGTPAELFRAVAPKQKVGWIISFLHLENVLHRPYVKLSGGEQQKVLLSIAFLKDPDLLILDEPTTGLDIHAQEHVEEFLRTARKDKTLVVVSHDLGFVVRNATKVLCLGMQECRLVEPQDLKTMLVDIYGLH</sequence>